<dbReference type="EMBL" id="LR797019">
    <property type="protein sequence ID" value="CAB4181715.1"/>
    <property type="molecule type" value="Genomic_DNA"/>
</dbReference>
<dbReference type="Pfam" id="PF19782">
    <property type="entry name" value="DUF6267"/>
    <property type="match status" value="1"/>
</dbReference>
<dbReference type="EMBL" id="LR796861">
    <property type="protein sequence ID" value="CAB4171093.1"/>
    <property type="molecule type" value="Genomic_DNA"/>
</dbReference>
<sequence length="601" mass="65886">MLGFKDFLTEGAPTEEGAKLKHITHAEDRPLFHGADGFNHAYNALHGAHFHTKQGHQSNKLTMKYDGSPSLVYGHHPENGKFFVASKSAFNKNPKLNYTPEDVEKNHGHAPGLVEKLKAALEHAPKIAPKKGVFQGDVMFTKPDLKKEGDKTSFTPNTITYGAKGDKAASINKSKFGLVTHTKYEGTNLSNMRATGNVSESDFGSHSDIYHHTASYDSAGAKYSEQSQQKVLGELSKAKTIHETHGDKMYKAIHAEHSGESGHLATYINQTVRTGETPSSDGFKDHVSSQLKKKFEKIKTPATKQEIMDNAGSQLAHIDKNKEHYDNLLKMHGHLANAKNELINSLESNEGGYEHSIGGVSSKPEGFVYNHTHNGVTEPTKLVNRAEFARQNLLKPRGAQAGNTNASENHHTLAFGRMNPPTAGHEKLVQHMHDTSKKFGGNHTLVLSGSQDTTAADKKKAKNPLSPEQKLKHAQNAFPGTNIKVADKQSPTILQQAADLHKQGVTHLHFAGGEDRKPMADLLKKYNGVKGAHGEYNFKDITFENAGKRDENAKGVEGVSGTKLRGLASAGKKEEFHSHLSSQMKPEHKDALYNDLRKAMK</sequence>
<evidence type="ECO:0000313" key="6">
    <source>
        <dbReference type="EMBL" id="CAB5238339.1"/>
    </source>
</evidence>
<reference evidence="6" key="1">
    <citation type="submission" date="2020-05" db="EMBL/GenBank/DDBJ databases">
        <authorList>
            <person name="Chiriac C."/>
            <person name="Salcher M."/>
            <person name="Ghai R."/>
            <person name="Kavagutti S V."/>
        </authorList>
    </citation>
    <scope>NUCLEOTIDE SEQUENCE</scope>
</reference>
<protein>
    <submittedName>
        <fullName evidence="6">Uncharacterized protein</fullName>
    </submittedName>
</protein>
<dbReference type="SUPFAM" id="SSF52374">
    <property type="entry name" value="Nucleotidylyl transferase"/>
    <property type="match status" value="1"/>
</dbReference>
<organism evidence="6">
    <name type="scientific">uncultured Caudovirales phage</name>
    <dbReference type="NCBI Taxonomy" id="2100421"/>
    <lineage>
        <taxon>Viruses</taxon>
        <taxon>Duplodnaviria</taxon>
        <taxon>Heunggongvirae</taxon>
        <taxon>Uroviricota</taxon>
        <taxon>Caudoviricetes</taxon>
        <taxon>Peduoviridae</taxon>
        <taxon>Maltschvirus</taxon>
        <taxon>Maltschvirus maltsch</taxon>
    </lineage>
</organism>
<evidence type="ECO:0000256" key="1">
    <source>
        <dbReference type="SAM" id="MobiDB-lite"/>
    </source>
</evidence>
<feature type="region of interest" description="Disordered" evidence="1">
    <location>
        <begin position="449"/>
        <end position="480"/>
    </location>
</feature>
<evidence type="ECO:0000313" key="3">
    <source>
        <dbReference type="EMBL" id="CAB4181715.1"/>
    </source>
</evidence>
<name>A0A6J7XLZ9_9CAUD</name>
<feature type="compositionally biased region" description="Basic and acidic residues" evidence="1">
    <location>
        <begin position="585"/>
        <end position="594"/>
    </location>
</feature>
<feature type="region of interest" description="Disordered" evidence="1">
    <location>
        <begin position="566"/>
        <end position="594"/>
    </location>
</feature>
<dbReference type="InterPro" id="IPR014729">
    <property type="entry name" value="Rossmann-like_a/b/a_fold"/>
</dbReference>
<proteinExistence type="predicted"/>
<gene>
    <name evidence="3" type="ORF">UFOVP1066_54</name>
    <name evidence="4" type="ORF">UFOVP1315_61</name>
    <name evidence="5" type="ORF">UFOVP1421_22</name>
    <name evidence="6" type="ORF">UFOVP1525_32</name>
    <name evidence="2" type="ORF">UFOVP909_217</name>
</gene>
<evidence type="ECO:0000313" key="5">
    <source>
        <dbReference type="EMBL" id="CAB4211353.1"/>
    </source>
</evidence>
<dbReference type="Gene3D" id="3.40.50.620">
    <property type="entry name" value="HUPs"/>
    <property type="match status" value="1"/>
</dbReference>
<accession>A0A6J7XLZ9</accession>
<evidence type="ECO:0000313" key="2">
    <source>
        <dbReference type="EMBL" id="CAB4171093.1"/>
    </source>
</evidence>
<dbReference type="InterPro" id="IPR046234">
    <property type="entry name" value="DUF6267"/>
</dbReference>
<dbReference type="EMBL" id="LR798454">
    <property type="protein sequence ID" value="CAB5238339.1"/>
    <property type="molecule type" value="Genomic_DNA"/>
</dbReference>
<evidence type="ECO:0000313" key="4">
    <source>
        <dbReference type="EMBL" id="CAB4198267.1"/>
    </source>
</evidence>
<dbReference type="EMBL" id="LR797375">
    <property type="protein sequence ID" value="CAB4211353.1"/>
    <property type="molecule type" value="Genomic_DNA"/>
</dbReference>
<dbReference type="EMBL" id="LR797272">
    <property type="protein sequence ID" value="CAB4198267.1"/>
    <property type="molecule type" value="Genomic_DNA"/>
</dbReference>